<reference evidence="20" key="1">
    <citation type="submission" date="2017-09" db="EMBL/GenBank/DDBJ databases">
        <title>Depth-based differentiation of microbial function through sediment-hosted aquifers and enrichment of novel symbionts in the deep terrestrial subsurface.</title>
        <authorList>
            <person name="Probst A.J."/>
            <person name="Ladd B."/>
            <person name="Jarett J.K."/>
            <person name="Geller-Mcgrath D.E."/>
            <person name="Sieber C.M.K."/>
            <person name="Emerson J.B."/>
            <person name="Anantharaman K."/>
            <person name="Thomas B.C."/>
            <person name="Malmstrom R."/>
            <person name="Stieglmeier M."/>
            <person name="Klingl A."/>
            <person name="Woyke T."/>
            <person name="Ryan C.M."/>
            <person name="Banfield J.F."/>
        </authorList>
    </citation>
    <scope>NUCLEOTIDE SEQUENCE [LARGE SCALE GENOMIC DNA]</scope>
</reference>
<keyword evidence="12" id="KW-0456">Lyase</keyword>
<organism evidence="19 20">
    <name type="scientific">Candidatus Portnoybacteria bacterium CG10_big_fil_rev_8_21_14_0_10_36_7</name>
    <dbReference type="NCBI Taxonomy" id="1974812"/>
    <lineage>
        <taxon>Bacteria</taxon>
        <taxon>Candidatus Portnoyibacteriota</taxon>
    </lineage>
</organism>
<dbReference type="PROSITE" id="PS51068">
    <property type="entry name" value="FPG_CAT"/>
    <property type="match status" value="1"/>
</dbReference>
<evidence type="ECO:0000256" key="5">
    <source>
        <dbReference type="ARBA" id="ARBA00022723"/>
    </source>
</evidence>
<dbReference type="InterPro" id="IPR010663">
    <property type="entry name" value="Znf_FPG/IleRS"/>
</dbReference>
<dbReference type="Pfam" id="PF06827">
    <property type="entry name" value="zf-FPG_IleRS"/>
    <property type="match status" value="1"/>
</dbReference>
<gene>
    <name evidence="19" type="ORF">COU81_00220</name>
</gene>
<dbReference type="EMBL" id="PFDW01000006">
    <property type="protein sequence ID" value="PJE58518.1"/>
    <property type="molecule type" value="Genomic_DNA"/>
</dbReference>
<evidence type="ECO:0000256" key="11">
    <source>
        <dbReference type="ARBA" id="ARBA00023204"/>
    </source>
</evidence>
<comment type="subunit">
    <text evidence="4">Monomer.</text>
</comment>
<keyword evidence="6" id="KW-0227">DNA damage</keyword>
<dbReference type="SUPFAM" id="SSF81624">
    <property type="entry name" value="N-terminal domain of MutM-like DNA repair proteins"/>
    <property type="match status" value="1"/>
</dbReference>
<keyword evidence="10" id="KW-0238">DNA-binding</keyword>
<comment type="cofactor">
    <cofactor evidence="2">
        <name>Zn(2+)</name>
        <dbReference type="ChEBI" id="CHEBI:29105"/>
    </cofactor>
</comment>
<dbReference type="SUPFAM" id="SSF57716">
    <property type="entry name" value="Glucocorticoid receptor-like (DNA-binding domain)"/>
    <property type="match status" value="1"/>
</dbReference>
<dbReference type="SMART" id="SM00898">
    <property type="entry name" value="Fapy_DNA_glyco"/>
    <property type="match status" value="1"/>
</dbReference>
<dbReference type="Gene3D" id="1.10.8.50">
    <property type="match status" value="1"/>
</dbReference>
<dbReference type="SUPFAM" id="SSF46946">
    <property type="entry name" value="S13-like H2TH domain"/>
    <property type="match status" value="1"/>
</dbReference>
<evidence type="ECO:0000256" key="3">
    <source>
        <dbReference type="ARBA" id="ARBA00009409"/>
    </source>
</evidence>
<dbReference type="NCBIfam" id="NF002211">
    <property type="entry name" value="PRK01103.1"/>
    <property type="match status" value="1"/>
</dbReference>
<keyword evidence="11" id="KW-0234">DNA repair</keyword>
<proteinExistence type="inferred from homology"/>
<keyword evidence="8" id="KW-0378">Hydrolase</keyword>
<keyword evidence="7 16" id="KW-0863">Zinc-finger</keyword>
<evidence type="ECO:0000256" key="14">
    <source>
        <dbReference type="ARBA" id="ARBA00023295"/>
    </source>
</evidence>
<sequence length="287" mass="32826">MKQLNVNYQKKIGRMIKDVEILKPKLIYYNGKRGDVKSFKKILVGARIKNVQRRAKILLFELSNGYFFILHLKMTGQLILRAKGEKDATGGHPWPSLMNPTPNKWTHITIFFTDKSILYFNDIRQFGYIKIFKTSELKKQKELNLLGIEPFDKKFTLNILINMLLDRPKTKIKQLLLDQHFISGIGNIYADESLYFANIHPTRLAGKLQTAEIKKLYMGVKSIILKSITMGGTSANTYVTLNGKKGVYKPFLKVYGKEGEPCSKCQGNISRIKLGGRSSHFCPDCQN</sequence>
<accession>A0A2M8KF18</accession>
<feature type="domain" description="FPG-type" evidence="17">
    <location>
        <begin position="253"/>
        <end position="287"/>
    </location>
</feature>
<dbReference type="Pfam" id="PF01149">
    <property type="entry name" value="Fapy_DNA_glyco"/>
    <property type="match status" value="1"/>
</dbReference>
<name>A0A2M8KF18_9BACT</name>
<dbReference type="CDD" id="cd08966">
    <property type="entry name" value="EcFpg-like_N"/>
    <property type="match status" value="1"/>
</dbReference>
<evidence type="ECO:0000256" key="9">
    <source>
        <dbReference type="ARBA" id="ARBA00022833"/>
    </source>
</evidence>
<evidence type="ECO:0000256" key="13">
    <source>
        <dbReference type="ARBA" id="ARBA00023268"/>
    </source>
</evidence>
<evidence type="ECO:0000256" key="12">
    <source>
        <dbReference type="ARBA" id="ARBA00023239"/>
    </source>
</evidence>
<dbReference type="FunFam" id="1.10.8.50:FF:000003">
    <property type="entry name" value="Formamidopyrimidine-DNA glycosylase"/>
    <property type="match status" value="1"/>
</dbReference>
<evidence type="ECO:0000256" key="10">
    <source>
        <dbReference type="ARBA" id="ARBA00023125"/>
    </source>
</evidence>
<evidence type="ECO:0000313" key="20">
    <source>
        <dbReference type="Proteomes" id="UP000231450"/>
    </source>
</evidence>
<keyword evidence="14" id="KW-0326">Glycosidase</keyword>
<dbReference type="Proteomes" id="UP000231450">
    <property type="component" value="Unassembled WGS sequence"/>
</dbReference>
<dbReference type="InterPro" id="IPR015886">
    <property type="entry name" value="H2TH_FPG"/>
</dbReference>
<evidence type="ECO:0000256" key="16">
    <source>
        <dbReference type="PROSITE-ProRule" id="PRU00391"/>
    </source>
</evidence>
<evidence type="ECO:0000256" key="2">
    <source>
        <dbReference type="ARBA" id="ARBA00001947"/>
    </source>
</evidence>
<dbReference type="PANTHER" id="PTHR22993:SF9">
    <property type="entry name" value="FORMAMIDOPYRIMIDINE-DNA GLYCOSYLASE"/>
    <property type="match status" value="1"/>
</dbReference>
<dbReference type="PROSITE" id="PS51066">
    <property type="entry name" value="ZF_FPG_2"/>
    <property type="match status" value="1"/>
</dbReference>
<comment type="catalytic activity">
    <reaction evidence="1">
        <text>Hydrolysis of DNA containing ring-opened 7-methylguanine residues, releasing 2,6-diamino-4-hydroxy-5-(N-methyl)formamidopyrimidine.</text>
        <dbReference type="EC" id="3.2.2.23"/>
    </reaction>
</comment>
<dbReference type="NCBIfam" id="TIGR00577">
    <property type="entry name" value="fpg"/>
    <property type="match status" value="1"/>
</dbReference>
<dbReference type="PANTHER" id="PTHR22993">
    <property type="entry name" value="FORMAMIDOPYRIMIDINE-DNA GLYCOSYLASE"/>
    <property type="match status" value="1"/>
</dbReference>
<evidence type="ECO:0000313" key="19">
    <source>
        <dbReference type="EMBL" id="PJE58518.1"/>
    </source>
</evidence>
<dbReference type="GO" id="GO:0006284">
    <property type="term" value="P:base-excision repair"/>
    <property type="evidence" value="ECO:0007669"/>
    <property type="project" value="InterPro"/>
</dbReference>
<evidence type="ECO:0000256" key="6">
    <source>
        <dbReference type="ARBA" id="ARBA00022763"/>
    </source>
</evidence>
<dbReference type="InterPro" id="IPR000214">
    <property type="entry name" value="Znf_DNA_glyclase/AP_lyase"/>
</dbReference>
<evidence type="ECO:0000256" key="7">
    <source>
        <dbReference type="ARBA" id="ARBA00022771"/>
    </source>
</evidence>
<dbReference type="AlphaFoldDB" id="A0A2M8KF18"/>
<dbReference type="GO" id="GO:0140078">
    <property type="term" value="F:class I DNA-(apurinic or apyrimidinic site) endonuclease activity"/>
    <property type="evidence" value="ECO:0007669"/>
    <property type="project" value="UniProtKB-EC"/>
</dbReference>
<dbReference type="GO" id="GO:0034039">
    <property type="term" value="F:8-oxo-7,8-dihydroguanine DNA N-glycosylase activity"/>
    <property type="evidence" value="ECO:0007669"/>
    <property type="project" value="TreeGrafter"/>
</dbReference>
<comment type="catalytic activity">
    <reaction evidence="15">
        <text>2'-deoxyribonucleotide-(2'-deoxyribose 5'-phosphate)-2'-deoxyribonucleotide-DNA = a 3'-end 2'-deoxyribonucleotide-(2,3-dehydro-2,3-deoxyribose 5'-phosphate)-DNA + a 5'-end 5'-phospho-2'-deoxyribonucleoside-DNA + H(+)</text>
        <dbReference type="Rhea" id="RHEA:66592"/>
        <dbReference type="Rhea" id="RHEA-COMP:13180"/>
        <dbReference type="Rhea" id="RHEA-COMP:16897"/>
        <dbReference type="Rhea" id="RHEA-COMP:17067"/>
        <dbReference type="ChEBI" id="CHEBI:15378"/>
        <dbReference type="ChEBI" id="CHEBI:136412"/>
        <dbReference type="ChEBI" id="CHEBI:157695"/>
        <dbReference type="ChEBI" id="CHEBI:167181"/>
        <dbReference type="EC" id="4.2.99.18"/>
    </reaction>
</comment>
<dbReference type="GO" id="GO:0003684">
    <property type="term" value="F:damaged DNA binding"/>
    <property type="evidence" value="ECO:0007669"/>
    <property type="project" value="InterPro"/>
</dbReference>
<evidence type="ECO:0000256" key="15">
    <source>
        <dbReference type="ARBA" id="ARBA00044632"/>
    </source>
</evidence>
<dbReference type="GO" id="GO:0008270">
    <property type="term" value="F:zinc ion binding"/>
    <property type="evidence" value="ECO:0007669"/>
    <property type="project" value="UniProtKB-KW"/>
</dbReference>
<keyword evidence="13" id="KW-0511">Multifunctional enzyme</keyword>
<dbReference type="InterPro" id="IPR035937">
    <property type="entry name" value="FPG_N"/>
</dbReference>
<evidence type="ECO:0000256" key="4">
    <source>
        <dbReference type="ARBA" id="ARBA00011245"/>
    </source>
</evidence>
<comment type="caution">
    <text evidence="19">The sequence shown here is derived from an EMBL/GenBank/DDBJ whole genome shotgun (WGS) entry which is preliminary data.</text>
</comment>
<evidence type="ECO:0000259" key="17">
    <source>
        <dbReference type="PROSITE" id="PS51066"/>
    </source>
</evidence>
<dbReference type="InterPro" id="IPR020629">
    <property type="entry name" value="FPG_Glyclase"/>
</dbReference>
<dbReference type="SMART" id="SM01232">
    <property type="entry name" value="H2TH"/>
    <property type="match status" value="1"/>
</dbReference>
<dbReference type="InterPro" id="IPR012319">
    <property type="entry name" value="FPG_cat"/>
</dbReference>
<evidence type="ECO:0000259" key="18">
    <source>
        <dbReference type="PROSITE" id="PS51068"/>
    </source>
</evidence>
<dbReference type="Gene3D" id="3.20.190.10">
    <property type="entry name" value="MutM-like, N-terminal"/>
    <property type="match status" value="1"/>
</dbReference>
<keyword evidence="5" id="KW-0479">Metal-binding</keyword>
<feature type="domain" description="Formamidopyrimidine-DNA glycosylase catalytic" evidence="18">
    <location>
        <begin position="13"/>
        <end position="127"/>
    </location>
</feature>
<evidence type="ECO:0000256" key="1">
    <source>
        <dbReference type="ARBA" id="ARBA00001668"/>
    </source>
</evidence>
<comment type="similarity">
    <text evidence="3">Belongs to the FPG family.</text>
</comment>
<protein>
    <submittedName>
        <fullName evidence="19">Formamidopyrimidine-DNA glycosylase</fullName>
    </submittedName>
</protein>
<dbReference type="Pfam" id="PF06831">
    <property type="entry name" value="H2TH"/>
    <property type="match status" value="1"/>
</dbReference>
<dbReference type="InterPro" id="IPR010979">
    <property type="entry name" value="Ribosomal_uS13-like_H2TH"/>
</dbReference>
<evidence type="ECO:0000256" key="8">
    <source>
        <dbReference type="ARBA" id="ARBA00022801"/>
    </source>
</evidence>
<keyword evidence="9" id="KW-0862">Zinc</keyword>